<dbReference type="GO" id="GO:0007015">
    <property type="term" value="P:actin filament organization"/>
    <property type="evidence" value="ECO:0007669"/>
    <property type="project" value="UniProtKB-ARBA"/>
</dbReference>
<dbReference type="AlphaFoldDB" id="A0A7S0X5A7"/>
<dbReference type="EMBL" id="HBFC01011067">
    <property type="protein sequence ID" value="CAD8703772.1"/>
    <property type="molecule type" value="Transcribed_RNA"/>
</dbReference>
<dbReference type="FunFam" id="3.90.640.10:FF:000005">
    <property type="entry name" value="Actin-related protein 2"/>
    <property type="match status" value="1"/>
</dbReference>
<comment type="subcellular location">
    <subcellularLocation>
        <location evidence="1">Cytoplasm</location>
        <location evidence="1">Cytoskeleton</location>
    </subcellularLocation>
</comment>
<dbReference type="InterPro" id="IPR004000">
    <property type="entry name" value="Actin"/>
</dbReference>
<protein>
    <recommendedName>
        <fullName evidence="3">Actin-related protein 2</fullName>
    </recommendedName>
</protein>
<keyword evidence="8" id="KW-0206">Cytoskeleton</keyword>
<keyword evidence="5" id="KW-0547">Nucleotide-binding</keyword>
<dbReference type="GO" id="GO:0005885">
    <property type="term" value="C:Arp2/3 protein complex"/>
    <property type="evidence" value="ECO:0007669"/>
    <property type="project" value="UniProtKB-ARBA"/>
</dbReference>
<dbReference type="InterPro" id="IPR043129">
    <property type="entry name" value="ATPase_NBD"/>
</dbReference>
<sequence>MATAMDVPREKVVVCDNGTGYVKCGFAGDNFPRAVFPCMVGRPTMRHEEAASETTLKDMMVGDEAAEQRHNLEVSYPVANGVVQSWEDMHHVWRHTFEDRLGVDTRECKILLTDPPLNPTKNRQRMVSTMFETWGFNGVFIQVQAVLTLYAQGLLTGLVLDSGDGVTHVVPVLDGYSFPHLTKRLNVAGRHITSHLIDLLTRRGYAFNRSADMETARAMKEKLCFVSYDYKRDMQLASETTNLMRNYTLPDGRVIKVGAERFMAPEALFQPELVDVEGGGIADVVFRCVQENDMDNRMLMYQHIVMSGGSSMYPGLPSRLEKEIRQLYLDKVLDGDKSGMRKLKLKIEDPPRRKHMVFLGGAVLADIMRNKPEFWISKEEFEEQGIERALKKCGTVT</sequence>
<keyword evidence="7" id="KW-0009">Actin-binding</keyword>
<evidence type="ECO:0000256" key="6">
    <source>
        <dbReference type="ARBA" id="ARBA00022840"/>
    </source>
</evidence>
<evidence type="ECO:0000256" key="1">
    <source>
        <dbReference type="ARBA" id="ARBA00004245"/>
    </source>
</evidence>
<evidence type="ECO:0000256" key="4">
    <source>
        <dbReference type="ARBA" id="ARBA00022490"/>
    </source>
</evidence>
<gene>
    <name evidence="9" type="ORF">MANT1106_LOCUS6454</name>
</gene>
<proteinExistence type="inferred from homology"/>
<dbReference type="GO" id="GO:0003779">
    <property type="term" value="F:actin binding"/>
    <property type="evidence" value="ECO:0007669"/>
    <property type="project" value="UniProtKB-KW"/>
</dbReference>
<evidence type="ECO:0000256" key="2">
    <source>
        <dbReference type="ARBA" id="ARBA00010121"/>
    </source>
</evidence>
<dbReference type="PRINTS" id="PR00190">
    <property type="entry name" value="ACTIN"/>
</dbReference>
<reference evidence="9" key="1">
    <citation type="submission" date="2021-01" db="EMBL/GenBank/DDBJ databases">
        <authorList>
            <person name="Corre E."/>
            <person name="Pelletier E."/>
            <person name="Niang G."/>
            <person name="Scheremetjew M."/>
            <person name="Finn R."/>
            <person name="Kale V."/>
            <person name="Holt S."/>
            <person name="Cochrane G."/>
            <person name="Meng A."/>
            <person name="Brown T."/>
            <person name="Cohen L."/>
        </authorList>
    </citation>
    <scope>NUCLEOTIDE SEQUENCE</scope>
    <source>
        <strain evidence="9">SL-175</strain>
    </source>
</reference>
<dbReference type="SMART" id="SM00268">
    <property type="entry name" value="ACTIN"/>
    <property type="match status" value="1"/>
</dbReference>
<keyword evidence="6" id="KW-0067">ATP-binding</keyword>
<keyword evidence="4" id="KW-0963">Cytoplasm</keyword>
<dbReference type="SUPFAM" id="SSF53067">
    <property type="entry name" value="Actin-like ATPase domain"/>
    <property type="match status" value="2"/>
</dbReference>
<evidence type="ECO:0000256" key="3">
    <source>
        <dbReference type="ARBA" id="ARBA00021611"/>
    </source>
</evidence>
<name>A0A7S0X5A7_9CHLO</name>
<evidence type="ECO:0000256" key="8">
    <source>
        <dbReference type="ARBA" id="ARBA00023212"/>
    </source>
</evidence>
<evidence type="ECO:0000313" key="9">
    <source>
        <dbReference type="EMBL" id="CAD8703772.1"/>
    </source>
</evidence>
<dbReference type="PANTHER" id="PTHR11937">
    <property type="entry name" value="ACTIN"/>
    <property type="match status" value="1"/>
</dbReference>
<dbReference type="FunFam" id="3.30.420.40:FF:000148">
    <property type="entry name" value="Actin, alpha skeletal muscle"/>
    <property type="match status" value="1"/>
</dbReference>
<accession>A0A7S0X5A7</accession>
<evidence type="ECO:0000256" key="5">
    <source>
        <dbReference type="ARBA" id="ARBA00022741"/>
    </source>
</evidence>
<evidence type="ECO:0000256" key="7">
    <source>
        <dbReference type="ARBA" id="ARBA00023203"/>
    </source>
</evidence>
<dbReference type="Gene3D" id="3.90.640.10">
    <property type="entry name" value="Actin, Chain A, domain 4"/>
    <property type="match status" value="1"/>
</dbReference>
<dbReference type="Pfam" id="PF00022">
    <property type="entry name" value="Actin"/>
    <property type="match status" value="1"/>
</dbReference>
<dbReference type="GO" id="GO:0005524">
    <property type="term" value="F:ATP binding"/>
    <property type="evidence" value="ECO:0007669"/>
    <property type="project" value="UniProtKB-KW"/>
</dbReference>
<dbReference type="Gene3D" id="3.30.420.40">
    <property type="match status" value="2"/>
</dbReference>
<organism evidence="9">
    <name type="scientific">Mantoniella antarctica</name>
    <dbReference type="NCBI Taxonomy" id="81844"/>
    <lineage>
        <taxon>Eukaryota</taxon>
        <taxon>Viridiplantae</taxon>
        <taxon>Chlorophyta</taxon>
        <taxon>Mamiellophyceae</taxon>
        <taxon>Mamiellales</taxon>
        <taxon>Mamiellaceae</taxon>
        <taxon>Mantoniella</taxon>
    </lineage>
</organism>
<dbReference type="CDD" id="cd10220">
    <property type="entry name" value="ASKHA_NBD_Arp2"/>
    <property type="match status" value="1"/>
</dbReference>
<comment type="similarity">
    <text evidence="2">Belongs to the actin family. ARP2 subfamily.</text>
</comment>